<keyword evidence="9" id="KW-1133">Transmembrane helix</keyword>
<keyword evidence="8" id="KW-0106">Calcium</keyword>
<dbReference type="InterPro" id="IPR018108">
    <property type="entry name" value="MCP_transmembrane"/>
</dbReference>
<evidence type="ECO:0000259" key="15">
    <source>
        <dbReference type="PROSITE" id="PS50222"/>
    </source>
</evidence>
<dbReference type="Gene3D" id="1.10.238.10">
    <property type="entry name" value="EF-hand"/>
    <property type="match status" value="1"/>
</dbReference>
<comment type="caution">
    <text evidence="16">The sequence shown here is derived from an EMBL/GenBank/DDBJ whole genome shotgun (WGS) entry which is preliminary data.</text>
</comment>
<keyword evidence="4 12" id="KW-0812">Transmembrane</keyword>
<dbReference type="SUPFAM" id="SSF103506">
    <property type="entry name" value="Mitochondrial carrier"/>
    <property type="match status" value="1"/>
</dbReference>
<sequence length="533" mass="56709">MPGAPASKPASSRSGGESAVRDSSSRQSSSSSRQSSSLFASSNANESSSGGGLYTVKERTAILANVKSMFRRLDVNSDGKLTPDELAKGLRELHIPLTHSQASSLVSQHAAVGKVNSNSHHDDDAHIDYEAFESMALKKMENLRAVYDVIDRNGDGRLSAKELRRGCDALGLKVSEDNLREWVAHLDVNKDGHVMFAEFCTFLCLLPEINASAVYEHFENDIYYEAAEGRQSKAVDLPSKPVVFAKDAKLARSYALTAALPQLVAGGVAGAVSRTATAPIDRLKMIVQASSGSEVSVWKTARDVYAEGGPRAFFRGNAANVMKVAPETAVKFLVFDSAKQAISRDSATPTVMERFVAGGIAGAVAQTCIYPLEIAKTRTSVSAPGVYRGTFDCLAKTVKAEGVGGLYRGLGASLAGIVPYAGIDLMVLSRLKDVVVSECEKRGTEPNVFMLLGCGMSSSTVAMAATYPLNLVRTRLQMGQSFGEIMSSVKGLGGMYRGVGVNAAKVLPSTAVSYAVYETLKEKISKQWTGDGK</sequence>
<gene>
    <name evidence="16" type="ORF">PPROV_001101500</name>
</gene>
<evidence type="ECO:0000256" key="10">
    <source>
        <dbReference type="ARBA" id="ARBA00023128"/>
    </source>
</evidence>
<dbReference type="SMART" id="SM00054">
    <property type="entry name" value="EFh"/>
    <property type="match status" value="3"/>
</dbReference>
<evidence type="ECO:0000256" key="13">
    <source>
        <dbReference type="RuleBase" id="RU000488"/>
    </source>
</evidence>
<evidence type="ECO:0000256" key="6">
    <source>
        <dbReference type="ARBA" id="ARBA00022737"/>
    </source>
</evidence>
<feature type="repeat" description="Solcar" evidence="12">
    <location>
        <begin position="446"/>
        <end position="523"/>
    </location>
</feature>
<dbReference type="AlphaFoldDB" id="A0A830I5C6"/>
<feature type="repeat" description="Solcar" evidence="12">
    <location>
        <begin position="349"/>
        <end position="434"/>
    </location>
</feature>
<feature type="repeat" description="Solcar" evidence="12">
    <location>
        <begin position="257"/>
        <end position="341"/>
    </location>
</feature>
<feature type="compositionally biased region" description="Low complexity" evidence="14">
    <location>
        <begin position="25"/>
        <end position="48"/>
    </location>
</feature>
<dbReference type="PROSITE" id="PS50920">
    <property type="entry name" value="SOLCAR"/>
    <property type="match status" value="3"/>
</dbReference>
<organism evidence="16 17">
    <name type="scientific">Pycnococcus provasolii</name>
    <dbReference type="NCBI Taxonomy" id="41880"/>
    <lineage>
        <taxon>Eukaryota</taxon>
        <taxon>Viridiplantae</taxon>
        <taxon>Chlorophyta</taxon>
        <taxon>Pseudoscourfieldiophyceae</taxon>
        <taxon>Pseudoscourfieldiales</taxon>
        <taxon>Pycnococcaceae</taxon>
        <taxon>Pycnococcus</taxon>
    </lineage>
</organism>
<evidence type="ECO:0000256" key="12">
    <source>
        <dbReference type="PROSITE-ProRule" id="PRU00282"/>
    </source>
</evidence>
<evidence type="ECO:0000313" key="17">
    <source>
        <dbReference type="Proteomes" id="UP000660262"/>
    </source>
</evidence>
<dbReference type="CDD" id="cd00051">
    <property type="entry name" value="EFh"/>
    <property type="match status" value="1"/>
</dbReference>
<dbReference type="PROSITE" id="PS00018">
    <property type="entry name" value="EF_HAND_1"/>
    <property type="match status" value="2"/>
</dbReference>
<dbReference type="InterPro" id="IPR011992">
    <property type="entry name" value="EF-hand-dom_pair"/>
</dbReference>
<dbReference type="InterPro" id="IPR002067">
    <property type="entry name" value="MCP"/>
</dbReference>
<dbReference type="Pfam" id="PF13202">
    <property type="entry name" value="EF-hand_5"/>
    <property type="match status" value="1"/>
</dbReference>
<keyword evidence="5" id="KW-0479">Metal-binding</keyword>
<dbReference type="GO" id="GO:0005509">
    <property type="term" value="F:calcium ion binding"/>
    <property type="evidence" value="ECO:0007669"/>
    <property type="project" value="InterPro"/>
</dbReference>
<proteinExistence type="inferred from homology"/>
<evidence type="ECO:0000256" key="1">
    <source>
        <dbReference type="ARBA" id="ARBA00004448"/>
    </source>
</evidence>
<evidence type="ECO:0000256" key="4">
    <source>
        <dbReference type="ARBA" id="ARBA00022692"/>
    </source>
</evidence>
<name>A0A830I5C6_9CHLO</name>
<dbReference type="Pfam" id="PF13499">
    <property type="entry name" value="EF-hand_7"/>
    <property type="match status" value="1"/>
</dbReference>
<dbReference type="Pfam" id="PF00153">
    <property type="entry name" value="Mito_carr"/>
    <property type="match status" value="3"/>
</dbReference>
<dbReference type="GO" id="GO:0055085">
    <property type="term" value="P:transmembrane transport"/>
    <property type="evidence" value="ECO:0007669"/>
    <property type="project" value="InterPro"/>
</dbReference>
<dbReference type="GO" id="GO:0005743">
    <property type="term" value="C:mitochondrial inner membrane"/>
    <property type="evidence" value="ECO:0007669"/>
    <property type="project" value="UniProtKB-SubCell"/>
</dbReference>
<dbReference type="FunFam" id="1.50.40.10:FF:000016">
    <property type="entry name" value="Solute carrier family 25 member 23"/>
    <property type="match status" value="1"/>
</dbReference>
<evidence type="ECO:0000256" key="7">
    <source>
        <dbReference type="ARBA" id="ARBA00022792"/>
    </source>
</evidence>
<dbReference type="InterPro" id="IPR002048">
    <property type="entry name" value="EF_hand_dom"/>
</dbReference>
<evidence type="ECO:0000256" key="2">
    <source>
        <dbReference type="ARBA" id="ARBA00006375"/>
    </source>
</evidence>
<keyword evidence="7" id="KW-0999">Mitochondrion inner membrane</keyword>
<accession>A0A830I5C6</accession>
<dbReference type="EMBL" id="BNJQ01000040">
    <property type="protein sequence ID" value="GHP12287.1"/>
    <property type="molecule type" value="Genomic_DNA"/>
</dbReference>
<evidence type="ECO:0000256" key="8">
    <source>
        <dbReference type="ARBA" id="ARBA00022837"/>
    </source>
</evidence>
<feature type="domain" description="EF-hand" evidence="15">
    <location>
        <begin position="174"/>
        <end position="209"/>
    </location>
</feature>
<reference evidence="16" key="1">
    <citation type="submission" date="2020-10" db="EMBL/GenBank/DDBJ databases">
        <title>Unveiling of a novel bifunctional photoreceptor, Dualchrome1, isolated from a cosmopolitan green alga.</title>
        <authorList>
            <person name="Suzuki S."/>
            <person name="Kawachi M."/>
        </authorList>
    </citation>
    <scope>NUCLEOTIDE SEQUENCE</scope>
    <source>
        <strain evidence="16">NIES 2893</strain>
    </source>
</reference>
<dbReference type="PANTHER" id="PTHR24089">
    <property type="entry name" value="SOLUTE CARRIER FAMILY 25"/>
    <property type="match status" value="1"/>
</dbReference>
<dbReference type="FunFam" id="1.10.238.10:FF:000003">
    <property type="entry name" value="Calmodulin A"/>
    <property type="match status" value="1"/>
</dbReference>
<keyword evidence="10" id="KW-0496">Mitochondrion</keyword>
<evidence type="ECO:0000256" key="9">
    <source>
        <dbReference type="ARBA" id="ARBA00022989"/>
    </source>
</evidence>
<dbReference type="InterPro" id="IPR023395">
    <property type="entry name" value="MCP_dom_sf"/>
</dbReference>
<keyword evidence="3 13" id="KW-0813">Transport</keyword>
<keyword evidence="17" id="KW-1185">Reference proteome</keyword>
<comment type="similarity">
    <text evidence="2 13">Belongs to the mitochondrial carrier (TC 2.A.29) family.</text>
</comment>
<dbReference type="OrthoDB" id="270584at2759"/>
<dbReference type="Gene3D" id="1.50.40.10">
    <property type="entry name" value="Mitochondrial carrier domain"/>
    <property type="match status" value="1"/>
</dbReference>
<evidence type="ECO:0000256" key="3">
    <source>
        <dbReference type="ARBA" id="ARBA00022448"/>
    </source>
</evidence>
<evidence type="ECO:0000313" key="16">
    <source>
        <dbReference type="EMBL" id="GHP12287.1"/>
    </source>
</evidence>
<protein>
    <recommendedName>
        <fullName evidence="15">EF-hand domain-containing protein</fullName>
    </recommendedName>
</protein>
<keyword evidence="6" id="KW-0677">Repeat</keyword>
<keyword evidence="11 12" id="KW-0472">Membrane</keyword>
<feature type="region of interest" description="Disordered" evidence="14">
    <location>
        <begin position="1"/>
        <end position="52"/>
    </location>
</feature>
<dbReference type="Proteomes" id="UP000660262">
    <property type="component" value="Unassembled WGS sequence"/>
</dbReference>
<evidence type="ECO:0000256" key="14">
    <source>
        <dbReference type="SAM" id="MobiDB-lite"/>
    </source>
</evidence>
<feature type="domain" description="EF-hand" evidence="15">
    <location>
        <begin position="138"/>
        <end position="173"/>
    </location>
</feature>
<comment type="subcellular location">
    <subcellularLocation>
        <location evidence="1">Mitochondrion inner membrane</location>
        <topology evidence="1">Multi-pass membrane protein</topology>
    </subcellularLocation>
</comment>
<dbReference type="SUPFAM" id="SSF47473">
    <property type="entry name" value="EF-hand"/>
    <property type="match status" value="1"/>
</dbReference>
<dbReference type="InterPro" id="IPR018247">
    <property type="entry name" value="EF_Hand_1_Ca_BS"/>
</dbReference>
<evidence type="ECO:0000256" key="11">
    <source>
        <dbReference type="ARBA" id="ARBA00023136"/>
    </source>
</evidence>
<dbReference type="PROSITE" id="PS50222">
    <property type="entry name" value="EF_HAND_2"/>
    <property type="match status" value="3"/>
</dbReference>
<dbReference type="PRINTS" id="PR00926">
    <property type="entry name" value="MITOCARRIER"/>
</dbReference>
<feature type="domain" description="EF-hand" evidence="15">
    <location>
        <begin position="61"/>
        <end position="96"/>
    </location>
</feature>
<evidence type="ECO:0000256" key="5">
    <source>
        <dbReference type="ARBA" id="ARBA00022723"/>
    </source>
</evidence>